<dbReference type="OrthoDB" id="427950at2759"/>
<feature type="domain" description="EF-hand" evidence="5">
    <location>
        <begin position="523"/>
        <end position="558"/>
    </location>
</feature>
<dbReference type="Pfam" id="PF13405">
    <property type="entry name" value="EF-hand_6"/>
    <property type="match status" value="1"/>
</dbReference>
<feature type="transmembrane region" description="Helical" evidence="4">
    <location>
        <begin position="654"/>
        <end position="676"/>
    </location>
</feature>
<evidence type="ECO:0000313" key="7">
    <source>
        <dbReference type="Proteomes" id="UP000037460"/>
    </source>
</evidence>
<dbReference type="Pfam" id="PF13499">
    <property type="entry name" value="EF-hand_7"/>
    <property type="match status" value="1"/>
</dbReference>
<feature type="compositionally biased region" description="Basic and acidic residues" evidence="3">
    <location>
        <begin position="179"/>
        <end position="200"/>
    </location>
</feature>
<comment type="caution">
    <text evidence="6">The sequence shown here is derived from an EMBL/GenBank/DDBJ whole genome shotgun (WGS) entry which is preliminary data.</text>
</comment>
<dbReference type="Gene3D" id="1.10.238.10">
    <property type="entry name" value="EF-hand"/>
    <property type="match status" value="2"/>
</dbReference>
<dbReference type="InterPro" id="IPR050145">
    <property type="entry name" value="Centrin_CML-like"/>
</dbReference>
<evidence type="ECO:0000256" key="2">
    <source>
        <dbReference type="ARBA" id="ARBA00022837"/>
    </source>
</evidence>
<organism evidence="6 7">
    <name type="scientific">Chrysochromulina tobinii</name>
    <dbReference type="NCBI Taxonomy" id="1460289"/>
    <lineage>
        <taxon>Eukaryota</taxon>
        <taxon>Haptista</taxon>
        <taxon>Haptophyta</taxon>
        <taxon>Prymnesiophyceae</taxon>
        <taxon>Prymnesiales</taxon>
        <taxon>Chrysochromulinaceae</taxon>
        <taxon>Chrysochromulina</taxon>
    </lineage>
</organism>
<evidence type="ECO:0000256" key="3">
    <source>
        <dbReference type="SAM" id="MobiDB-lite"/>
    </source>
</evidence>
<dbReference type="EMBL" id="JWZX01002017">
    <property type="protein sequence ID" value="KOO31425.1"/>
    <property type="molecule type" value="Genomic_DNA"/>
</dbReference>
<dbReference type="Proteomes" id="UP000037460">
    <property type="component" value="Unassembled WGS sequence"/>
</dbReference>
<dbReference type="PROSITE" id="PS50222">
    <property type="entry name" value="EF_HAND_2"/>
    <property type="match status" value="3"/>
</dbReference>
<dbReference type="SUPFAM" id="SSF47473">
    <property type="entry name" value="EF-hand"/>
    <property type="match status" value="1"/>
</dbReference>
<feature type="domain" description="EF-hand" evidence="5">
    <location>
        <begin position="365"/>
        <end position="390"/>
    </location>
</feature>
<protein>
    <recommendedName>
        <fullName evidence="5">EF-hand domain-containing protein</fullName>
    </recommendedName>
</protein>
<dbReference type="CDD" id="cd00051">
    <property type="entry name" value="EFh"/>
    <property type="match status" value="2"/>
</dbReference>
<dbReference type="Pfam" id="PF13202">
    <property type="entry name" value="EF-hand_5"/>
    <property type="match status" value="1"/>
</dbReference>
<dbReference type="InterPro" id="IPR011992">
    <property type="entry name" value="EF-hand-dom_pair"/>
</dbReference>
<dbReference type="PROSITE" id="PS00018">
    <property type="entry name" value="EF_HAND_1"/>
    <property type="match status" value="2"/>
</dbReference>
<feature type="domain" description="EF-hand" evidence="5">
    <location>
        <begin position="736"/>
        <end position="771"/>
    </location>
</feature>
<dbReference type="AlphaFoldDB" id="A0A0M0JXX9"/>
<sequence>MLGLVLLAHSAADRVVISKTPDLVEVVFRGHYPARLAKDPRLEQALNAAAYKHRQLEREDAGGEVSDVFDAMDGAQHFRIQYEPRRSGWTLGAVVGGRLEPLLHTRSSQRHSPVATQWFVPADGGGNAAEVATLGDVRCEYVSDAAKHAADELQRAADEADAAAATKAAEGLRAAQEQKAAEEARRVEEQHEQHAMKEVEAQQPAREAPGLSGRPSGRREVPSSAARNKSNTDFVVTGLIGSPSEATEACAKYAAQMEGDELEVFHRTLPQLMIGLFGDVTVREAAALQEKLLGLLEAPSPQGARTGILFQKWREVSMRVDANGLALTPKYLYLFFCKCLPAACRHYLGAGQPLPTLFQQRLNVHSIDRNGDGHIDRNELRAAFPKDSLRLTAWEYYLFLFCQWPLSSAGENALSDFVQKRWALKAPDTALGNVLGLGVTNLEPLYVIVLKSYLHHFLPLGISAERDARKRECEELRQSPLSGALRADAELLLHSLSQFWLAQNGEPHLIKQVLIRQLLDFEGIPQEIIRAFNDFDKDGNGRISAYEAREMLKKYDLRSSSAEEGLDQAEFAMLLMESIPSANAARTGHPSGYGTARSSREWTCSVLGDARTLSSDPAAPALKVFAGLGLSLVVLALMNTGLVTMPNVSTFDDLLGILLPMFWLLLLTPTLIVGVVHGARWRRKYEPVRSSEVRSTKARIAELKRRSKELISHFKLLDTSGDGYVSVEELAHAWKVPEEEAKIHFNKMDTDGDGKISLAEFLAAGGLTPALKDELGQLEEEMKRAIDASWLDAPEKAIDPSWLPWIREQRRGGRSEDELREMLLNTLPPSAGREAKVEALLRGQLL</sequence>
<dbReference type="PANTHER" id="PTHR23050">
    <property type="entry name" value="CALCIUM BINDING PROTEIN"/>
    <property type="match status" value="1"/>
</dbReference>
<name>A0A0M0JXX9_9EUKA</name>
<keyword evidence="7" id="KW-1185">Reference proteome</keyword>
<dbReference type="InterPro" id="IPR002048">
    <property type="entry name" value="EF_hand_dom"/>
</dbReference>
<evidence type="ECO:0000256" key="1">
    <source>
        <dbReference type="ARBA" id="ARBA00022737"/>
    </source>
</evidence>
<evidence type="ECO:0000313" key="6">
    <source>
        <dbReference type="EMBL" id="KOO31425.1"/>
    </source>
</evidence>
<keyword evidence="2" id="KW-0106">Calcium</keyword>
<feature type="transmembrane region" description="Helical" evidence="4">
    <location>
        <begin position="621"/>
        <end position="642"/>
    </location>
</feature>
<keyword evidence="4" id="KW-1133">Transmembrane helix</keyword>
<accession>A0A0M0JXX9</accession>
<feature type="region of interest" description="Disordered" evidence="3">
    <location>
        <begin position="167"/>
        <end position="228"/>
    </location>
</feature>
<keyword evidence="4" id="KW-0472">Membrane</keyword>
<dbReference type="SMART" id="SM00054">
    <property type="entry name" value="EFh"/>
    <property type="match status" value="4"/>
</dbReference>
<dbReference type="GO" id="GO:0005509">
    <property type="term" value="F:calcium ion binding"/>
    <property type="evidence" value="ECO:0007669"/>
    <property type="project" value="InterPro"/>
</dbReference>
<dbReference type="InterPro" id="IPR018247">
    <property type="entry name" value="EF_Hand_1_Ca_BS"/>
</dbReference>
<reference evidence="7" key="1">
    <citation type="journal article" date="2015" name="PLoS Genet.">
        <title>Genome Sequence and Transcriptome Analyses of Chrysochromulina tobin: Metabolic Tools for Enhanced Algal Fitness in the Prominent Order Prymnesiales (Haptophyceae).</title>
        <authorList>
            <person name="Hovde B.T."/>
            <person name="Deodato C.R."/>
            <person name="Hunsperger H.M."/>
            <person name="Ryken S.A."/>
            <person name="Yost W."/>
            <person name="Jha R.K."/>
            <person name="Patterson J."/>
            <person name="Monnat R.J. Jr."/>
            <person name="Barlow S.B."/>
            <person name="Starkenburg S.R."/>
            <person name="Cattolico R.A."/>
        </authorList>
    </citation>
    <scope>NUCLEOTIDE SEQUENCE</scope>
    <source>
        <strain evidence="7">CCMP291</strain>
    </source>
</reference>
<feature type="compositionally biased region" description="Low complexity" evidence="3">
    <location>
        <begin position="167"/>
        <end position="178"/>
    </location>
</feature>
<evidence type="ECO:0000256" key="4">
    <source>
        <dbReference type="SAM" id="Phobius"/>
    </source>
</evidence>
<gene>
    <name evidence="6" type="ORF">Ctob_009071</name>
</gene>
<keyword evidence="4" id="KW-0812">Transmembrane</keyword>
<evidence type="ECO:0000259" key="5">
    <source>
        <dbReference type="PROSITE" id="PS50222"/>
    </source>
</evidence>
<keyword evidence="1" id="KW-0677">Repeat</keyword>
<proteinExistence type="predicted"/>